<proteinExistence type="predicted"/>
<evidence type="ECO:0000313" key="4">
    <source>
        <dbReference type="Proteomes" id="UP000306980"/>
    </source>
</evidence>
<name>A0A5S3QMZ0_9BACI</name>
<dbReference type="PANTHER" id="PTHR30349:SF82">
    <property type="entry name" value="INTEGRASE_RECOMBINASE YOEC-RELATED"/>
    <property type="match status" value="1"/>
</dbReference>
<comment type="caution">
    <text evidence="3">The sequence shown here is derived from an EMBL/GenBank/DDBJ whole genome shotgun (WGS) entry which is preliminary data.</text>
</comment>
<accession>A0A5S3QMZ0</accession>
<keyword evidence="1" id="KW-0233">DNA recombination</keyword>
<evidence type="ECO:0000256" key="1">
    <source>
        <dbReference type="ARBA" id="ARBA00023172"/>
    </source>
</evidence>
<dbReference type="GO" id="GO:0015074">
    <property type="term" value="P:DNA integration"/>
    <property type="evidence" value="ECO:0007669"/>
    <property type="project" value="InterPro"/>
</dbReference>
<dbReference type="InterPro" id="IPR050090">
    <property type="entry name" value="Tyrosine_recombinase_XerCD"/>
</dbReference>
<dbReference type="Proteomes" id="UP000306980">
    <property type="component" value="Unassembled WGS sequence"/>
</dbReference>
<evidence type="ECO:0000313" key="3">
    <source>
        <dbReference type="EMBL" id="TMN23149.1"/>
    </source>
</evidence>
<dbReference type="InterPro" id="IPR013762">
    <property type="entry name" value="Integrase-like_cat_sf"/>
</dbReference>
<evidence type="ECO:0000259" key="2">
    <source>
        <dbReference type="PROSITE" id="PS51898"/>
    </source>
</evidence>
<dbReference type="EMBL" id="VCIA01000001">
    <property type="protein sequence ID" value="TMN23149.1"/>
    <property type="molecule type" value="Genomic_DNA"/>
</dbReference>
<dbReference type="InterPro" id="IPR011010">
    <property type="entry name" value="DNA_brk_join_enz"/>
</dbReference>
<dbReference type="RefSeq" id="WP_138604042.1">
    <property type="nucleotide sequence ID" value="NZ_VCIA01000001.1"/>
</dbReference>
<dbReference type="CDD" id="cd01192">
    <property type="entry name" value="INT_C_like_3"/>
    <property type="match status" value="1"/>
</dbReference>
<dbReference type="PANTHER" id="PTHR30349">
    <property type="entry name" value="PHAGE INTEGRASE-RELATED"/>
    <property type="match status" value="1"/>
</dbReference>
<dbReference type="SUPFAM" id="SSF56349">
    <property type="entry name" value="DNA breaking-rejoining enzymes"/>
    <property type="match status" value="1"/>
</dbReference>
<dbReference type="AlphaFoldDB" id="A0A5S3QMZ0"/>
<gene>
    <name evidence="3" type="ORF">FFL34_14425</name>
</gene>
<organism evidence="3 4">
    <name type="scientific">Lentibacillus cibarius</name>
    <dbReference type="NCBI Taxonomy" id="2583219"/>
    <lineage>
        <taxon>Bacteria</taxon>
        <taxon>Bacillati</taxon>
        <taxon>Bacillota</taxon>
        <taxon>Bacilli</taxon>
        <taxon>Bacillales</taxon>
        <taxon>Bacillaceae</taxon>
        <taxon>Lentibacillus</taxon>
    </lineage>
</organism>
<dbReference type="Gene3D" id="1.10.443.10">
    <property type="entry name" value="Intergrase catalytic core"/>
    <property type="match status" value="1"/>
</dbReference>
<dbReference type="InterPro" id="IPR002104">
    <property type="entry name" value="Integrase_catalytic"/>
</dbReference>
<sequence>MKFVQPIRDKEKIELMKQSFNNERDRFLFIMGINTALRVSDLLQLKVKDVKGTHLKVIESKTGKLKRQIISMTLREEINEYTKGMNEEDVLFPSRKGNNKPLSRVQAYRILNRVSEQVGLEEIGTHTLRKTFSYWYYKQTKDVVTVQQLLNHSSPAVTLRYIGVNQDEMDERLKDFSL</sequence>
<dbReference type="GO" id="GO:0003677">
    <property type="term" value="F:DNA binding"/>
    <property type="evidence" value="ECO:0007669"/>
    <property type="project" value="InterPro"/>
</dbReference>
<dbReference type="PROSITE" id="PS51898">
    <property type="entry name" value="TYR_RECOMBINASE"/>
    <property type="match status" value="1"/>
</dbReference>
<dbReference type="OrthoDB" id="9788852at2"/>
<feature type="domain" description="Tyr recombinase" evidence="2">
    <location>
        <begin position="2"/>
        <end position="174"/>
    </location>
</feature>
<reference evidence="3 4" key="1">
    <citation type="submission" date="2019-05" db="EMBL/GenBank/DDBJ databases">
        <title>Genomic analysis of Lentibacillus sp. NKC220-2.</title>
        <authorList>
            <person name="Oh Y.J."/>
        </authorList>
    </citation>
    <scope>NUCLEOTIDE SEQUENCE [LARGE SCALE GENOMIC DNA]</scope>
    <source>
        <strain evidence="3 4">NKC220-2</strain>
    </source>
</reference>
<dbReference type="Pfam" id="PF00589">
    <property type="entry name" value="Phage_integrase"/>
    <property type="match status" value="1"/>
</dbReference>
<dbReference type="GO" id="GO:0006310">
    <property type="term" value="P:DNA recombination"/>
    <property type="evidence" value="ECO:0007669"/>
    <property type="project" value="UniProtKB-KW"/>
</dbReference>
<protein>
    <submittedName>
        <fullName evidence="3">Site-specific integrase</fullName>
    </submittedName>
</protein>